<gene>
    <name evidence="1" type="ORF">AABB24_012519</name>
</gene>
<dbReference type="EMBL" id="JBJKTR010000007">
    <property type="protein sequence ID" value="KAL3363268.1"/>
    <property type="molecule type" value="Genomic_DNA"/>
</dbReference>
<evidence type="ECO:0000313" key="1">
    <source>
        <dbReference type="EMBL" id="KAL3363268.1"/>
    </source>
</evidence>
<comment type="caution">
    <text evidence="1">The sequence shown here is derived from an EMBL/GenBank/DDBJ whole genome shotgun (WGS) entry which is preliminary data.</text>
</comment>
<organism evidence="1 2">
    <name type="scientific">Solanum stoloniferum</name>
    <dbReference type="NCBI Taxonomy" id="62892"/>
    <lineage>
        <taxon>Eukaryota</taxon>
        <taxon>Viridiplantae</taxon>
        <taxon>Streptophyta</taxon>
        <taxon>Embryophyta</taxon>
        <taxon>Tracheophyta</taxon>
        <taxon>Spermatophyta</taxon>
        <taxon>Magnoliopsida</taxon>
        <taxon>eudicotyledons</taxon>
        <taxon>Gunneridae</taxon>
        <taxon>Pentapetalae</taxon>
        <taxon>asterids</taxon>
        <taxon>lamiids</taxon>
        <taxon>Solanales</taxon>
        <taxon>Solanaceae</taxon>
        <taxon>Solanoideae</taxon>
        <taxon>Solaneae</taxon>
        <taxon>Solanum</taxon>
    </lineage>
</organism>
<reference evidence="1 2" key="1">
    <citation type="submission" date="2024-05" db="EMBL/GenBank/DDBJ databases">
        <title>De novo assembly of an allotetraploid wild potato.</title>
        <authorList>
            <person name="Hosaka A.J."/>
        </authorList>
    </citation>
    <scope>NUCLEOTIDE SEQUENCE [LARGE SCALE GENOMIC DNA]</scope>
    <source>
        <tissue evidence="1">Young leaves</tissue>
    </source>
</reference>
<protein>
    <recommendedName>
        <fullName evidence="3">Maturase K</fullName>
    </recommendedName>
</protein>
<proteinExistence type="predicted"/>
<dbReference type="AlphaFoldDB" id="A0ABD2U3A0"/>
<sequence>SFLFFFHDNFQRAVKPVANQSRKNGPAASTLCMRLLHSLIRNPGIKISHIFRPYSSNQTSLLKNPLVLYKFGTNSWLVELYLKRGLNFKFWNFILNLIRFPLFLP</sequence>
<keyword evidence="2" id="KW-1185">Reference proteome</keyword>
<dbReference type="Proteomes" id="UP001627284">
    <property type="component" value="Unassembled WGS sequence"/>
</dbReference>
<evidence type="ECO:0000313" key="2">
    <source>
        <dbReference type="Proteomes" id="UP001627284"/>
    </source>
</evidence>
<name>A0ABD2U3A0_9SOLN</name>
<feature type="non-terminal residue" evidence="1">
    <location>
        <position position="1"/>
    </location>
</feature>
<evidence type="ECO:0008006" key="3">
    <source>
        <dbReference type="Google" id="ProtNLM"/>
    </source>
</evidence>
<accession>A0ABD2U3A0</accession>